<dbReference type="InterPro" id="IPR028098">
    <property type="entry name" value="Glyco_trans_4-like_N"/>
</dbReference>
<reference evidence="3 4" key="1">
    <citation type="submission" date="2020-06" db="EMBL/GenBank/DDBJ databases">
        <title>Dyadobacter sandarakinus sp. nov., isolated from the soil of the Arctic Yellow River Station.</title>
        <authorList>
            <person name="Zhang Y."/>
            <person name="Peng F."/>
        </authorList>
    </citation>
    <scope>NUCLEOTIDE SEQUENCE [LARGE SCALE GENOMIC DNA]</scope>
    <source>
        <strain evidence="3 4">Q3-56</strain>
    </source>
</reference>
<dbReference type="Pfam" id="PF13692">
    <property type="entry name" value="Glyco_trans_1_4"/>
    <property type="match status" value="1"/>
</dbReference>
<dbReference type="PANTHER" id="PTHR46401">
    <property type="entry name" value="GLYCOSYLTRANSFERASE WBBK-RELATED"/>
    <property type="match status" value="1"/>
</dbReference>
<dbReference type="PANTHER" id="PTHR46401:SF2">
    <property type="entry name" value="GLYCOSYLTRANSFERASE WBBK-RELATED"/>
    <property type="match status" value="1"/>
</dbReference>
<protein>
    <submittedName>
        <fullName evidence="3">Glycosyltransferase family 4 protein</fullName>
    </submittedName>
</protein>
<gene>
    <name evidence="3" type="ORF">HWI92_04935</name>
</gene>
<proteinExistence type="predicted"/>
<dbReference type="Proteomes" id="UP000612680">
    <property type="component" value="Chromosome"/>
</dbReference>
<dbReference type="Gene3D" id="3.40.50.2000">
    <property type="entry name" value="Glycogen Phosphorylase B"/>
    <property type="match status" value="2"/>
</dbReference>
<keyword evidence="1" id="KW-0808">Transferase</keyword>
<keyword evidence="4" id="KW-1185">Reference proteome</keyword>
<feature type="domain" description="Glycosyltransferase subfamily 4-like N-terminal" evidence="2">
    <location>
        <begin position="19"/>
        <end position="184"/>
    </location>
</feature>
<evidence type="ECO:0000259" key="2">
    <source>
        <dbReference type="Pfam" id="PF13439"/>
    </source>
</evidence>
<evidence type="ECO:0000313" key="3">
    <source>
        <dbReference type="EMBL" id="QRR00295.1"/>
    </source>
</evidence>
<sequence>MAEADRSAPLKVLMTADTVGGVWTYAMDLCRSLGPEGVHFHLVTMGAPMQPWQREEAGALDYVTIYETAFRLEWMEDPWEDVERSGAYLRSLESVIVPDILHLNGYAHAAMPWKTPVISVAHSDVFSWFDAVKQSRPDAGWDVYYQRVKAGLMQADHVVAPSQAMMDDICRIYGVPRSRSVIYNARTAGLFAAGEKERTIMCMGRIWDEAKNVRLIVDAAHLLRYPVRIAGENQFEHNSVSMDAGSIVALGKLGSAQVAAELASAGIYCHPARYEPFGLSVLEAALSGCALVLGDIPSLREIWGEAAVYVDTRNPEALAARLNTLMEDPFHLKQLAEKAQARAAQFSTARQAADYLGLYRALAGQKSIELQQNTSL</sequence>
<name>A0ABX7I3C2_9BACT</name>
<evidence type="ECO:0000256" key="1">
    <source>
        <dbReference type="ARBA" id="ARBA00022679"/>
    </source>
</evidence>
<dbReference type="SUPFAM" id="SSF53756">
    <property type="entry name" value="UDP-Glycosyltransferase/glycogen phosphorylase"/>
    <property type="match status" value="1"/>
</dbReference>
<dbReference type="CDD" id="cd03801">
    <property type="entry name" value="GT4_PimA-like"/>
    <property type="match status" value="1"/>
</dbReference>
<accession>A0ABX7I3C2</accession>
<dbReference type="RefSeq" id="WP_204661210.1">
    <property type="nucleotide sequence ID" value="NZ_CP056775.1"/>
</dbReference>
<dbReference type="Pfam" id="PF13439">
    <property type="entry name" value="Glyco_transf_4"/>
    <property type="match status" value="1"/>
</dbReference>
<evidence type="ECO:0000313" key="4">
    <source>
        <dbReference type="Proteomes" id="UP000612680"/>
    </source>
</evidence>
<dbReference type="EMBL" id="CP056775">
    <property type="protein sequence ID" value="QRR00295.1"/>
    <property type="molecule type" value="Genomic_DNA"/>
</dbReference>
<organism evidence="3 4">
    <name type="scientific">Dyadobacter sandarakinus</name>
    <dbReference type="NCBI Taxonomy" id="2747268"/>
    <lineage>
        <taxon>Bacteria</taxon>
        <taxon>Pseudomonadati</taxon>
        <taxon>Bacteroidota</taxon>
        <taxon>Cytophagia</taxon>
        <taxon>Cytophagales</taxon>
        <taxon>Spirosomataceae</taxon>
        <taxon>Dyadobacter</taxon>
    </lineage>
</organism>